<dbReference type="RefSeq" id="WP_377474739.1">
    <property type="nucleotide sequence ID" value="NZ_JBHLWN010000121.1"/>
</dbReference>
<dbReference type="Proteomes" id="UP001589776">
    <property type="component" value="Unassembled WGS sequence"/>
</dbReference>
<name>A0ABV6DV26_9BACL</name>
<evidence type="ECO:0000313" key="3">
    <source>
        <dbReference type="Proteomes" id="UP001589776"/>
    </source>
</evidence>
<keyword evidence="3" id="KW-1185">Reference proteome</keyword>
<evidence type="ECO:0000313" key="2">
    <source>
        <dbReference type="EMBL" id="MFC0216497.1"/>
    </source>
</evidence>
<feature type="signal peptide" evidence="1">
    <location>
        <begin position="1"/>
        <end position="24"/>
    </location>
</feature>
<dbReference type="EMBL" id="JBHLWN010000121">
    <property type="protein sequence ID" value="MFC0216497.1"/>
    <property type="molecule type" value="Genomic_DNA"/>
</dbReference>
<keyword evidence="1" id="KW-0732">Signal</keyword>
<organism evidence="2 3">
    <name type="scientific">Paenibacillus chartarius</name>
    <dbReference type="NCBI Taxonomy" id="747481"/>
    <lineage>
        <taxon>Bacteria</taxon>
        <taxon>Bacillati</taxon>
        <taxon>Bacillota</taxon>
        <taxon>Bacilli</taxon>
        <taxon>Bacillales</taxon>
        <taxon>Paenibacillaceae</taxon>
        <taxon>Paenibacillus</taxon>
    </lineage>
</organism>
<sequence length="343" mass="38799">MKLRSMIAATALVLALPTSMVAYGSVTGESPIVFPVKWMFGDKPVTLGDEYETLYYNGHIYAPVRWLAERVYYFNVDYDASSRTVSISEPLGPVGPKVTPDQAKIVAYEQYHLRHVDDEFSIRGLSDEEWKQVPPDAKKLTPVYYFVTGTKEDGEQVTICVSSNNKEHSFVYEPEADLQQEFQKIAEYDDVFRQYSVQVMSMWTENSTLILQLRKLHRHREALTETETAELKSAIYQAYGSSFPLVIQSFTISDNPDIAGEIKTVDKERQRILVVYSKDKVPNGEPDAAWLTLAEDTAIVRQSTGTKLSFGELSAGLKVSAWSDRMWLTSYPGQVTVLEITIE</sequence>
<proteinExistence type="predicted"/>
<gene>
    <name evidence="2" type="ORF">ACFFK0_29290</name>
</gene>
<evidence type="ECO:0000256" key="1">
    <source>
        <dbReference type="SAM" id="SignalP"/>
    </source>
</evidence>
<evidence type="ECO:0008006" key="4">
    <source>
        <dbReference type="Google" id="ProtNLM"/>
    </source>
</evidence>
<feature type="chain" id="PRO_5046948563" description="Copper amine oxidase-like N-terminal domain-containing protein" evidence="1">
    <location>
        <begin position="25"/>
        <end position="343"/>
    </location>
</feature>
<protein>
    <recommendedName>
        <fullName evidence="4">Copper amine oxidase-like N-terminal domain-containing protein</fullName>
    </recommendedName>
</protein>
<reference evidence="2 3" key="1">
    <citation type="submission" date="2024-09" db="EMBL/GenBank/DDBJ databases">
        <authorList>
            <person name="Sun Q."/>
            <person name="Mori K."/>
        </authorList>
    </citation>
    <scope>NUCLEOTIDE SEQUENCE [LARGE SCALE GENOMIC DNA]</scope>
    <source>
        <strain evidence="2 3">CCM 7759</strain>
    </source>
</reference>
<accession>A0ABV6DV26</accession>
<comment type="caution">
    <text evidence="2">The sequence shown here is derived from an EMBL/GenBank/DDBJ whole genome shotgun (WGS) entry which is preliminary data.</text>
</comment>